<dbReference type="EMBL" id="NRRV01000030">
    <property type="protein sequence ID" value="MBK1631683.1"/>
    <property type="molecule type" value="Genomic_DNA"/>
</dbReference>
<name>A0ABS1CIF8_9GAMM</name>
<evidence type="ECO:0000313" key="1">
    <source>
        <dbReference type="EMBL" id="MBK1631683.1"/>
    </source>
</evidence>
<accession>A0ABS1CIF8</accession>
<comment type="caution">
    <text evidence="1">The sequence shown here is derived from an EMBL/GenBank/DDBJ whole genome shotgun (WGS) entry which is preliminary data.</text>
</comment>
<dbReference type="PANTHER" id="PTHR40688:SF2">
    <property type="entry name" value="RIBBON-HELIX-HELIX PROTEIN COPG DOMAIN-CONTAINING PROTEIN"/>
    <property type="match status" value="1"/>
</dbReference>
<evidence type="ECO:0000313" key="2">
    <source>
        <dbReference type="Proteomes" id="UP000748752"/>
    </source>
</evidence>
<keyword evidence="2" id="KW-1185">Reference proteome</keyword>
<protein>
    <recommendedName>
        <fullName evidence="3">Ribbon-helix-helix protein, CopG family</fullName>
    </recommendedName>
</protein>
<dbReference type="SUPFAM" id="SSF47598">
    <property type="entry name" value="Ribbon-helix-helix"/>
    <property type="match status" value="1"/>
</dbReference>
<proteinExistence type="predicted"/>
<evidence type="ECO:0008006" key="3">
    <source>
        <dbReference type="Google" id="ProtNLM"/>
    </source>
</evidence>
<reference evidence="1 2" key="1">
    <citation type="journal article" date="2020" name="Microorganisms">
        <title>Osmotic Adaptation and Compatible Solute Biosynthesis of Phototrophic Bacteria as Revealed from Genome Analyses.</title>
        <authorList>
            <person name="Imhoff J.F."/>
            <person name="Rahn T."/>
            <person name="Kunzel S."/>
            <person name="Keller A."/>
            <person name="Neulinger S.C."/>
        </authorList>
    </citation>
    <scope>NUCLEOTIDE SEQUENCE [LARGE SCALE GENOMIC DNA]</scope>
    <source>
        <strain evidence="1 2">DSM 6210</strain>
    </source>
</reference>
<dbReference type="InterPro" id="IPR052991">
    <property type="entry name" value="Non-func_TypeII_TA_Antitoxin"/>
</dbReference>
<organism evidence="1 2">
    <name type="scientific">Thiohalocapsa halophila</name>
    <dbReference type="NCBI Taxonomy" id="69359"/>
    <lineage>
        <taxon>Bacteria</taxon>
        <taxon>Pseudomonadati</taxon>
        <taxon>Pseudomonadota</taxon>
        <taxon>Gammaproteobacteria</taxon>
        <taxon>Chromatiales</taxon>
        <taxon>Chromatiaceae</taxon>
        <taxon>Thiohalocapsa</taxon>
    </lineage>
</organism>
<sequence length="86" mass="9359">MGFTAVATLTLRISDEANAALDALAAATKRSKSFLALRAIDEYIRLNAWQVEAIQAGVDDADAGRLVSHEAVKQRWLSRAESGEER</sequence>
<gene>
    <name evidence="1" type="ORF">CKO31_13190</name>
</gene>
<dbReference type="InterPro" id="IPR010985">
    <property type="entry name" value="Ribbon_hlx_hlx"/>
</dbReference>
<dbReference type="PANTHER" id="PTHR40688">
    <property type="match status" value="1"/>
</dbReference>
<dbReference type="Proteomes" id="UP000748752">
    <property type="component" value="Unassembled WGS sequence"/>
</dbReference>